<dbReference type="Pfam" id="PF18711">
    <property type="entry name" value="TxDE"/>
    <property type="match status" value="1"/>
</dbReference>
<dbReference type="InterPro" id="IPR040553">
    <property type="entry name" value="TxDE"/>
</dbReference>
<evidence type="ECO:0000313" key="3">
    <source>
        <dbReference type="Proteomes" id="UP001597227"/>
    </source>
</evidence>
<comment type="caution">
    <text evidence="2">The sequence shown here is derived from an EMBL/GenBank/DDBJ whole genome shotgun (WGS) entry which is preliminary data.</text>
</comment>
<dbReference type="SUPFAM" id="SSF54593">
    <property type="entry name" value="Glyoxalase/Bleomycin resistance protein/Dihydroxybiphenyl dioxygenase"/>
    <property type="match status" value="1"/>
</dbReference>
<evidence type="ECO:0000313" key="2">
    <source>
        <dbReference type="EMBL" id="MFD1778580.1"/>
    </source>
</evidence>
<reference evidence="3" key="1">
    <citation type="journal article" date="2019" name="Int. J. Syst. Evol. Microbiol.">
        <title>The Global Catalogue of Microorganisms (GCM) 10K type strain sequencing project: providing services to taxonomists for standard genome sequencing and annotation.</title>
        <authorList>
            <consortium name="The Broad Institute Genomics Platform"/>
            <consortium name="The Broad Institute Genome Sequencing Center for Infectious Disease"/>
            <person name="Wu L."/>
            <person name="Ma J."/>
        </authorList>
    </citation>
    <scope>NUCLEOTIDE SEQUENCE [LARGE SCALE GENOMIC DNA]</scope>
    <source>
        <strain evidence="3">CCUG 15531</strain>
    </source>
</reference>
<gene>
    <name evidence="2" type="ORF">ACFSFW_07860</name>
</gene>
<proteinExistence type="predicted"/>
<dbReference type="InterPro" id="IPR004360">
    <property type="entry name" value="Glyas_Fos-R_dOase_dom"/>
</dbReference>
<dbReference type="Pfam" id="PF00903">
    <property type="entry name" value="Glyoxalase"/>
    <property type="match status" value="1"/>
</dbReference>
<protein>
    <submittedName>
        <fullName evidence="2">VOC family protein</fullName>
    </submittedName>
</protein>
<dbReference type="RefSeq" id="WP_388036885.1">
    <property type="nucleotide sequence ID" value="NZ_JBHUEK010000010.1"/>
</dbReference>
<accession>A0ABW4MQB5</accession>
<dbReference type="EMBL" id="JBHUEK010000010">
    <property type="protein sequence ID" value="MFD1778580.1"/>
    <property type="molecule type" value="Genomic_DNA"/>
</dbReference>
<feature type="domain" description="VOC" evidence="1">
    <location>
        <begin position="2"/>
        <end position="116"/>
    </location>
</feature>
<organism evidence="2 3">
    <name type="scientific">Fredinandcohnia salidurans</name>
    <dbReference type="NCBI Taxonomy" id="2595041"/>
    <lineage>
        <taxon>Bacteria</taxon>
        <taxon>Bacillati</taxon>
        <taxon>Bacillota</taxon>
        <taxon>Bacilli</taxon>
        <taxon>Bacillales</taxon>
        <taxon>Bacillaceae</taxon>
        <taxon>Fredinandcohnia</taxon>
    </lineage>
</organism>
<dbReference type="Proteomes" id="UP001597227">
    <property type="component" value="Unassembled WGS sequence"/>
</dbReference>
<dbReference type="InterPro" id="IPR037523">
    <property type="entry name" value="VOC_core"/>
</dbReference>
<keyword evidence="3" id="KW-1185">Reference proteome</keyword>
<name>A0ABW4MQB5_9BACI</name>
<dbReference type="PROSITE" id="PS51819">
    <property type="entry name" value="VOC"/>
    <property type="match status" value="1"/>
</dbReference>
<dbReference type="Gene3D" id="3.10.180.10">
    <property type="entry name" value="2,3-Dihydroxybiphenyl 1,2-Dioxygenase, domain 1"/>
    <property type="match status" value="1"/>
</dbReference>
<evidence type="ECO:0000259" key="1">
    <source>
        <dbReference type="PROSITE" id="PS51819"/>
    </source>
</evidence>
<dbReference type="InterPro" id="IPR029068">
    <property type="entry name" value="Glyas_Bleomycin-R_OHBP_Dase"/>
</dbReference>
<sequence>MEIKLVILQTDKIDEMKKFYVDLFGFPLIKENNSSFRIRVGSSELEFTSENVKGNPYYHFAFNIPSNKFREAKSWVKERVELSVEDGEDEAYFSFFSAHALYFYDPAGNIVEFISRQDSEVETKPFSIESVINISEIGLTVNDAISAGTRLIEIGIKERDNNPLSQTSLNFMGEKLKGIFIILNQPGRRWIFSDKLSAIYPLEILTTDGSKIVVNASNQFEVCKI</sequence>